<feature type="compositionally biased region" description="Polar residues" evidence="2">
    <location>
        <begin position="135"/>
        <end position="147"/>
    </location>
</feature>
<dbReference type="AlphaFoldDB" id="A0AAD2FVJ4"/>
<evidence type="ECO:0000256" key="1">
    <source>
        <dbReference type="SAM" id="Coils"/>
    </source>
</evidence>
<evidence type="ECO:0000313" key="3">
    <source>
        <dbReference type="EMBL" id="CAJ1954267.1"/>
    </source>
</evidence>
<feature type="compositionally biased region" description="Basic and acidic residues" evidence="2">
    <location>
        <begin position="148"/>
        <end position="161"/>
    </location>
</feature>
<feature type="coiled-coil region" evidence="1">
    <location>
        <begin position="3"/>
        <end position="30"/>
    </location>
</feature>
<evidence type="ECO:0000256" key="2">
    <source>
        <dbReference type="SAM" id="MobiDB-lite"/>
    </source>
</evidence>
<comment type="caution">
    <text evidence="3">The sequence shown here is derived from an EMBL/GenBank/DDBJ whole genome shotgun (WGS) entry which is preliminary data.</text>
</comment>
<name>A0AAD2FVJ4_9STRA</name>
<accession>A0AAD2FVJ4</accession>
<dbReference type="Gene3D" id="1.10.510.10">
    <property type="entry name" value="Transferase(Phosphotransferase) domain 1"/>
    <property type="match status" value="1"/>
</dbReference>
<dbReference type="EMBL" id="CAKOGP040001864">
    <property type="protein sequence ID" value="CAJ1954267.1"/>
    <property type="molecule type" value="Genomic_DNA"/>
</dbReference>
<gene>
    <name evidence="3" type="ORF">CYCCA115_LOCUS14862</name>
</gene>
<proteinExistence type="predicted"/>
<dbReference type="PANTHER" id="PTHR15853">
    <property type="entry name" value="THIOREDOXIN-RELATED"/>
    <property type="match status" value="1"/>
</dbReference>
<dbReference type="Proteomes" id="UP001295423">
    <property type="component" value="Unassembled WGS sequence"/>
</dbReference>
<keyword evidence="1" id="KW-0175">Coiled coil</keyword>
<dbReference type="InterPro" id="IPR039101">
    <property type="entry name" value="TMX2"/>
</dbReference>
<feature type="region of interest" description="Disordered" evidence="2">
    <location>
        <begin position="107"/>
        <end position="161"/>
    </location>
</feature>
<feature type="coiled-coil region" evidence="1">
    <location>
        <begin position="55"/>
        <end position="89"/>
    </location>
</feature>
<dbReference type="GO" id="GO:0015036">
    <property type="term" value="F:disulfide oxidoreductase activity"/>
    <property type="evidence" value="ECO:0007669"/>
    <property type="project" value="TreeGrafter"/>
</dbReference>
<sequence length="654" mass="74931">MSVESVNSEIAELNAELKVCLKALNNYDKDEFFIDHPVYRYLDATDHGARREYLWKDKEQKEEDLRKEKEDLRKEKEHLRERDMHLLRERDMHLLRERELLLLKAVPPSTRPPLSPFSSRKPSEVPPSTGKDRPNATTPKDSPSSNEGKIEGLKHASDDKNTTMQCTSHPCCVELMKLLYATIEERNNKTTSSDAQDDKFAIASKIVIANKNLIGKKDADTLSSERFFTGLFANAMNAVLDEGFTTLHQACIGSGATHSDLSVCRFKSEPKWPITLLVGEGKKTAEHLRRDTRGQLFNELLRHRSIEYSLNKDPHYYGPILLLAFDKSTIDIDLAFPSKRGGQLERDTAVFFHEEIVKETETFWTVQLLRTKISSRNYAKSNLAIVLQFLSSALKRLDSWQSEGFSRVHFKLPMPLSLNDKIEHAIYYNENVSKVTLIDRRVLLFKEYCYNLRQDDLTGNQLLEPIIDQISKEDQRVPPPDELLQCLGEPYSSDWKVYTEPFGCVLQYPFIDCSSSSPNVLGWIQILCQVAKMHTAGYVHGDLLPRNVLFGKKNSGFLIDFDLSRKENKPYVRGFNFADFEDFRHPDAKPCKQMKKIHDVHSLCQISHYFFDLGEKPIQEGITLKGLIAHFKANEKLPVNAIEESKDSSGSPNR</sequence>
<keyword evidence="4" id="KW-1185">Reference proteome</keyword>
<reference evidence="3" key="1">
    <citation type="submission" date="2023-08" db="EMBL/GenBank/DDBJ databases">
        <authorList>
            <person name="Audoor S."/>
            <person name="Bilcke G."/>
        </authorList>
    </citation>
    <scope>NUCLEOTIDE SEQUENCE</scope>
</reference>
<organism evidence="3 4">
    <name type="scientific">Cylindrotheca closterium</name>
    <dbReference type="NCBI Taxonomy" id="2856"/>
    <lineage>
        <taxon>Eukaryota</taxon>
        <taxon>Sar</taxon>
        <taxon>Stramenopiles</taxon>
        <taxon>Ochrophyta</taxon>
        <taxon>Bacillariophyta</taxon>
        <taxon>Bacillariophyceae</taxon>
        <taxon>Bacillariophycidae</taxon>
        <taxon>Bacillariales</taxon>
        <taxon>Bacillariaceae</taxon>
        <taxon>Cylindrotheca</taxon>
    </lineage>
</organism>
<evidence type="ECO:0008006" key="5">
    <source>
        <dbReference type="Google" id="ProtNLM"/>
    </source>
</evidence>
<dbReference type="PANTHER" id="PTHR15853:SF0">
    <property type="entry name" value="THIOREDOXIN-RELATED TRANSMEMBRANE PROTEIN 2"/>
    <property type="match status" value="1"/>
</dbReference>
<protein>
    <recommendedName>
        <fullName evidence="5">Protein kinase domain-containing protein</fullName>
    </recommendedName>
</protein>
<dbReference type="InterPro" id="IPR011009">
    <property type="entry name" value="Kinase-like_dom_sf"/>
</dbReference>
<evidence type="ECO:0000313" key="4">
    <source>
        <dbReference type="Proteomes" id="UP001295423"/>
    </source>
</evidence>
<dbReference type="SUPFAM" id="SSF56112">
    <property type="entry name" value="Protein kinase-like (PK-like)"/>
    <property type="match status" value="1"/>
</dbReference>